<evidence type="ECO:0000256" key="2">
    <source>
        <dbReference type="ARBA" id="ARBA00007557"/>
    </source>
</evidence>
<dbReference type="PANTHER" id="PTHR21294">
    <property type="entry name" value="ELECTRON TRANSFER FLAVOPROTEIN BETA-SUBUNIT"/>
    <property type="match status" value="1"/>
</dbReference>
<comment type="function">
    <text evidence="6">Heterodimeric electron transfer flavoprotein that accepts electrons from several mitochondrial dehydrogenases, including acyl-CoA dehydrogenases, glutaryl-CoA and sarcosine dehydrogenase. It transfers the electrons to the main mitochondrial respiratory chain via ETF-ubiquinone oxidoreductase. Required for normal mitochondrial fatty acid oxidation and normal amino acid metabolism. ETFB binds an AMP molecule that probably has a purely structural role.</text>
</comment>
<feature type="region of interest" description="Disordered" evidence="8">
    <location>
        <begin position="42"/>
        <end position="61"/>
    </location>
</feature>
<dbReference type="CTD" id="2109"/>
<gene>
    <name evidence="11" type="primary">ETFB</name>
</gene>
<dbReference type="PROSITE" id="PS01065">
    <property type="entry name" value="ETF_BETA"/>
    <property type="match status" value="1"/>
</dbReference>
<accession>A0A6P6C210</accession>
<dbReference type="GO" id="GO:0005759">
    <property type="term" value="C:mitochondrial matrix"/>
    <property type="evidence" value="ECO:0007669"/>
    <property type="project" value="UniProtKB-SubCell"/>
</dbReference>
<dbReference type="OrthoDB" id="276685at2759"/>
<dbReference type="GO" id="GO:0009063">
    <property type="term" value="P:amino acid catabolic process"/>
    <property type="evidence" value="ECO:0007669"/>
    <property type="project" value="TreeGrafter"/>
</dbReference>
<evidence type="ECO:0000256" key="7">
    <source>
        <dbReference type="ARBA" id="ARBA00046893"/>
    </source>
</evidence>
<feature type="region of interest" description="Disordered" evidence="8">
    <location>
        <begin position="112"/>
        <end position="134"/>
    </location>
</feature>
<dbReference type="InterPro" id="IPR012255">
    <property type="entry name" value="ETF_b"/>
</dbReference>
<feature type="region of interest" description="Disordered" evidence="8">
    <location>
        <begin position="86"/>
        <end position="105"/>
    </location>
</feature>
<reference evidence="11" key="1">
    <citation type="submission" date="2025-08" db="UniProtKB">
        <authorList>
            <consortium name="RefSeq"/>
        </authorList>
    </citation>
    <scope>IDENTIFICATION</scope>
    <source>
        <tissue evidence="11">Kidney</tissue>
    </source>
</reference>
<dbReference type="GO" id="GO:0033539">
    <property type="term" value="P:fatty acid beta-oxidation using acyl-CoA dehydrogenase"/>
    <property type="evidence" value="ECO:0007669"/>
    <property type="project" value="TreeGrafter"/>
</dbReference>
<feature type="domain" description="Electron transfer flavoprotein alpha/beta-subunit N-terminal" evidence="9">
    <location>
        <begin position="167"/>
        <end position="323"/>
    </location>
</feature>
<dbReference type="RefSeq" id="XP_023381438.1">
    <property type="nucleotide sequence ID" value="XM_023525670.1"/>
</dbReference>
<dbReference type="Proteomes" id="UP000515202">
    <property type="component" value="Unplaced"/>
</dbReference>
<evidence type="ECO:0000256" key="8">
    <source>
        <dbReference type="SAM" id="MobiDB-lite"/>
    </source>
</evidence>
<keyword evidence="5" id="KW-0249">Electron transport</keyword>
<dbReference type="SUPFAM" id="SSF52402">
    <property type="entry name" value="Adenine nucleotide alpha hydrolases-like"/>
    <property type="match status" value="1"/>
</dbReference>
<evidence type="ECO:0000313" key="11">
    <source>
        <dbReference type="RefSeq" id="XP_023381438.1"/>
    </source>
</evidence>
<keyword evidence="10" id="KW-1185">Reference proteome</keyword>
<dbReference type="AlphaFoldDB" id="A0A6P6C210"/>
<organism evidence="10 11">
    <name type="scientific">Pteropus vampyrus</name>
    <name type="common">Large flying fox</name>
    <dbReference type="NCBI Taxonomy" id="132908"/>
    <lineage>
        <taxon>Eukaryota</taxon>
        <taxon>Metazoa</taxon>
        <taxon>Chordata</taxon>
        <taxon>Craniata</taxon>
        <taxon>Vertebrata</taxon>
        <taxon>Euteleostomi</taxon>
        <taxon>Mammalia</taxon>
        <taxon>Eutheria</taxon>
        <taxon>Laurasiatheria</taxon>
        <taxon>Chiroptera</taxon>
        <taxon>Yinpterochiroptera</taxon>
        <taxon>Pteropodoidea</taxon>
        <taxon>Pteropodidae</taxon>
        <taxon>Pteropodinae</taxon>
        <taxon>Pteropus</taxon>
    </lineage>
</organism>
<dbReference type="SMART" id="SM00893">
    <property type="entry name" value="ETF"/>
    <property type="match status" value="1"/>
</dbReference>
<evidence type="ECO:0000313" key="10">
    <source>
        <dbReference type="Proteomes" id="UP000515202"/>
    </source>
</evidence>
<evidence type="ECO:0000256" key="5">
    <source>
        <dbReference type="ARBA" id="ARBA00022982"/>
    </source>
</evidence>
<sequence length="360" mass="38756">MAELRALVAVKRVIDFAVKEARPEWEPQFEPQTPVSILSGWWEGQPHASAPERSVQDNSESECHSVPSWALRLPRSALAESLLTATAGKREEAGPGHAGCLRGCRGRPQRRAEAGALPAVPSAHQQAGSLFEPPSCLPQHPIQRQVLPAAPPKTSDPSPLTPSVPAVRATAISYVSDSQLPSCLLVSTLAVFCLLSGAIIGNVCKPLFQTKAPMVREKPHCHGLLSVPTQAIDDDCNQTGQMTAGFLDWPQGTFASQLTLEGDKLKVEREVDGGLETLRLKLPAVVTADLRLNEPRYATLPNIMKAKKKKIEVLKAGDLGVDLTSKLSVVSVEDPPQRTAGVKVETTEDLVAKLREIGRI</sequence>
<dbReference type="Pfam" id="PF01012">
    <property type="entry name" value="ETF"/>
    <property type="match status" value="1"/>
</dbReference>
<dbReference type="PANTHER" id="PTHR21294:SF8">
    <property type="entry name" value="ELECTRON TRANSFER FLAVOPROTEIN SUBUNIT BETA"/>
    <property type="match status" value="1"/>
</dbReference>
<evidence type="ECO:0000256" key="6">
    <source>
        <dbReference type="ARBA" id="ARBA00045835"/>
    </source>
</evidence>
<dbReference type="GO" id="GO:0009055">
    <property type="term" value="F:electron transfer activity"/>
    <property type="evidence" value="ECO:0007669"/>
    <property type="project" value="InterPro"/>
</dbReference>
<proteinExistence type="inferred from homology"/>
<dbReference type="InterPro" id="IPR014730">
    <property type="entry name" value="ETF_a/b_N"/>
</dbReference>
<name>A0A6P6C210_PTEVA</name>
<evidence type="ECO:0000256" key="4">
    <source>
        <dbReference type="ARBA" id="ARBA00022448"/>
    </source>
</evidence>
<evidence type="ECO:0000259" key="9">
    <source>
        <dbReference type="SMART" id="SM00893"/>
    </source>
</evidence>
<dbReference type="Gene3D" id="3.40.50.620">
    <property type="entry name" value="HUPs"/>
    <property type="match status" value="1"/>
</dbReference>
<comment type="subcellular location">
    <subcellularLocation>
        <location evidence="1">Mitochondrion matrix</location>
    </subcellularLocation>
</comment>
<dbReference type="KEGG" id="pvp:105308583"/>
<dbReference type="GeneID" id="105308583"/>
<dbReference type="InterPro" id="IPR000049">
    <property type="entry name" value="ET-Flavoprotein_bsu_CS"/>
</dbReference>
<dbReference type="InterPro" id="IPR014729">
    <property type="entry name" value="Rossmann-like_a/b/a_fold"/>
</dbReference>
<comment type="similarity">
    <text evidence="2">Belongs to the ETF beta-subunit/FixA family.</text>
</comment>
<evidence type="ECO:0000256" key="3">
    <source>
        <dbReference type="ARBA" id="ARBA00016797"/>
    </source>
</evidence>
<keyword evidence="4" id="KW-0813">Transport</keyword>
<protein>
    <recommendedName>
        <fullName evidence="3">Electron transfer flavoprotein subunit beta</fullName>
    </recommendedName>
</protein>
<evidence type="ECO:0000256" key="1">
    <source>
        <dbReference type="ARBA" id="ARBA00004305"/>
    </source>
</evidence>
<comment type="subunit">
    <text evidence="7">Heterodimer composed of ETFA and ETFB. Identified in a complex that contains ETFA, ETFB and ETFRF1. Interacts with ACADM.</text>
</comment>